<evidence type="ECO:0008006" key="3">
    <source>
        <dbReference type="Google" id="ProtNLM"/>
    </source>
</evidence>
<dbReference type="Proteomes" id="UP001243195">
    <property type="component" value="Unassembled WGS sequence"/>
</dbReference>
<evidence type="ECO:0000313" key="2">
    <source>
        <dbReference type="Proteomes" id="UP001243195"/>
    </source>
</evidence>
<reference evidence="1" key="1">
    <citation type="submission" date="2023-08" db="EMBL/GenBank/DDBJ databases">
        <title>Emergence of clinically-relevant ST2 carbapenem-resistant Acinetobacter baumannii strains in hospital sewages in Zhejiang, East of China.</title>
        <authorList>
            <person name="Kaichao C."/>
            <person name="Zhang R."/>
        </authorList>
    </citation>
    <scope>NUCLEOTIDE SEQUENCE</scope>
    <source>
        <strain evidence="1">M-SY-60</strain>
    </source>
</reference>
<evidence type="ECO:0000313" key="1">
    <source>
        <dbReference type="EMBL" id="MDQ9070300.1"/>
    </source>
</evidence>
<comment type="caution">
    <text evidence="1">The sequence shown here is derived from an EMBL/GenBank/DDBJ whole genome shotgun (WGS) entry which is preliminary data.</text>
</comment>
<protein>
    <recommendedName>
        <fullName evidence="3">CheW-like domain-containing protein</fullName>
    </recommendedName>
</protein>
<dbReference type="AlphaFoldDB" id="A0AAW8JF88"/>
<gene>
    <name evidence="1" type="ORF">RFH51_02340</name>
</gene>
<accession>A0AAW8JF88</accession>
<sequence length="152" mass="17323">MNNLIFNQNDHHELQHLITASSGLVDAYVIECFENIPMLLPQNIILSAIDCETDAKLIYWHDQPLAVYPIHHPNRKKGVALVIEAENQSDRFVLLCDAMPKAVRIRISELVDDLEQELSPHIYQVVRFMGQLYQIPDLDAIQAIAQKSKIPA</sequence>
<organism evidence="1 2">
    <name type="scientific">Acinetobacter gerneri</name>
    <dbReference type="NCBI Taxonomy" id="202952"/>
    <lineage>
        <taxon>Bacteria</taxon>
        <taxon>Pseudomonadati</taxon>
        <taxon>Pseudomonadota</taxon>
        <taxon>Gammaproteobacteria</taxon>
        <taxon>Moraxellales</taxon>
        <taxon>Moraxellaceae</taxon>
        <taxon>Acinetobacter</taxon>
    </lineage>
</organism>
<dbReference type="EMBL" id="JAVIDA010000002">
    <property type="protein sequence ID" value="MDQ9070300.1"/>
    <property type="molecule type" value="Genomic_DNA"/>
</dbReference>
<name>A0AAW8JF88_9GAMM</name>
<dbReference type="RefSeq" id="WP_308956188.1">
    <property type="nucleotide sequence ID" value="NZ_JAVICY010000013.1"/>
</dbReference>
<proteinExistence type="predicted"/>